<dbReference type="AlphaFoldDB" id="A0A5C6CI70"/>
<accession>A0A5C6CI70</accession>
<keyword evidence="4" id="KW-1185">Reference proteome</keyword>
<comment type="caution">
    <text evidence="3">The sequence shown here is derived from an EMBL/GenBank/DDBJ whole genome shotgun (WGS) entry which is preliminary data.</text>
</comment>
<evidence type="ECO:0000313" key="4">
    <source>
        <dbReference type="Proteomes" id="UP000316304"/>
    </source>
</evidence>
<dbReference type="Proteomes" id="UP000316304">
    <property type="component" value="Unassembled WGS sequence"/>
</dbReference>
<dbReference type="EMBL" id="SJPT01000003">
    <property type="protein sequence ID" value="TWU23972.1"/>
    <property type="molecule type" value="Genomic_DNA"/>
</dbReference>
<dbReference type="GO" id="GO:0045135">
    <property type="term" value="F:poly(beta-D-mannuronate) lyase activity"/>
    <property type="evidence" value="ECO:0007669"/>
    <property type="project" value="UniProtKB-EC"/>
</dbReference>
<protein>
    <submittedName>
        <fullName evidence="3">Alginate lyase</fullName>
        <ecNumber evidence="3">4.2.2.3</ecNumber>
    </submittedName>
</protein>
<feature type="domain" description="Alginate lyase 2" evidence="2">
    <location>
        <begin position="53"/>
        <end position="274"/>
    </location>
</feature>
<dbReference type="Gene3D" id="2.60.120.200">
    <property type="match status" value="1"/>
</dbReference>
<keyword evidence="1" id="KW-0732">Signal</keyword>
<reference evidence="3 4" key="1">
    <citation type="submission" date="2019-02" db="EMBL/GenBank/DDBJ databases">
        <title>Deep-cultivation of Planctomycetes and their phenomic and genomic characterization uncovers novel biology.</title>
        <authorList>
            <person name="Wiegand S."/>
            <person name="Jogler M."/>
            <person name="Boedeker C."/>
            <person name="Pinto D."/>
            <person name="Vollmers J."/>
            <person name="Rivas-Marin E."/>
            <person name="Kohn T."/>
            <person name="Peeters S.H."/>
            <person name="Heuer A."/>
            <person name="Rast P."/>
            <person name="Oberbeckmann S."/>
            <person name="Bunk B."/>
            <person name="Jeske O."/>
            <person name="Meyerdierks A."/>
            <person name="Storesund J.E."/>
            <person name="Kallscheuer N."/>
            <person name="Luecker S."/>
            <person name="Lage O.M."/>
            <person name="Pohl T."/>
            <person name="Merkel B.J."/>
            <person name="Hornburger P."/>
            <person name="Mueller R.-W."/>
            <person name="Bruemmer F."/>
            <person name="Labrenz M."/>
            <person name="Spormann A.M."/>
            <person name="Op Den Camp H."/>
            <person name="Overmann J."/>
            <person name="Amann R."/>
            <person name="Jetten M.S.M."/>
            <person name="Mascher T."/>
            <person name="Medema M.H."/>
            <person name="Devos D.P."/>
            <person name="Kaster A.-K."/>
            <person name="Ovreas L."/>
            <person name="Rohde M."/>
            <person name="Galperin M.Y."/>
            <person name="Jogler C."/>
        </authorList>
    </citation>
    <scope>NUCLEOTIDE SEQUENCE [LARGE SCALE GENOMIC DNA]</scope>
    <source>
        <strain evidence="3 4">Pla52o</strain>
    </source>
</reference>
<keyword evidence="3" id="KW-0456">Lyase</keyword>
<evidence type="ECO:0000259" key="2">
    <source>
        <dbReference type="Pfam" id="PF08787"/>
    </source>
</evidence>
<evidence type="ECO:0000256" key="1">
    <source>
        <dbReference type="SAM" id="SignalP"/>
    </source>
</evidence>
<dbReference type="Pfam" id="PF08787">
    <property type="entry name" value="Alginate_lyase2"/>
    <property type="match status" value="1"/>
</dbReference>
<evidence type="ECO:0000313" key="3">
    <source>
        <dbReference type="EMBL" id="TWU23972.1"/>
    </source>
</evidence>
<proteinExistence type="predicted"/>
<dbReference type="EC" id="4.2.2.3" evidence="3"/>
<dbReference type="InterPro" id="IPR014895">
    <property type="entry name" value="Alginate_lyase_2"/>
</dbReference>
<dbReference type="SUPFAM" id="SSF49899">
    <property type="entry name" value="Concanavalin A-like lectins/glucanases"/>
    <property type="match status" value="1"/>
</dbReference>
<sequence length="275" mass="30199" precursor="true">MGRAPMKLHSITTVVALVFLSSVGLANADQPKTAIPIDDVTEGKTETPPATAFDLRHWKLTLPTGVARGGDSDATEVSTAQLVGGFKDPHFYFDADGAMVFWCPVNGVTTEGTEYPRSELREMLEPNDPAVNWTAKGTHVLTARCRVLEVPSDPKVVIGQIHSYSGKAKPLVKLQFYKGRIEALVKSSPTKGKDIKLVWPKVGLDRDINYTIKLENEVLSITVNGKSQTQNIAKNDPEWMKQNFYFKAGAYVQDNQGPATEGARISFSRLTVNHE</sequence>
<feature type="chain" id="PRO_5023100276" evidence="1">
    <location>
        <begin position="29"/>
        <end position="275"/>
    </location>
</feature>
<gene>
    <name evidence="3" type="primary">alyA</name>
    <name evidence="3" type="ORF">Pla52o_18950</name>
</gene>
<organism evidence="3 4">
    <name type="scientific">Novipirellula galeiformis</name>
    <dbReference type="NCBI Taxonomy" id="2528004"/>
    <lineage>
        <taxon>Bacteria</taxon>
        <taxon>Pseudomonadati</taxon>
        <taxon>Planctomycetota</taxon>
        <taxon>Planctomycetia</taxon>
        <taxon>Pirellulales</taxon>
        <taxon>Pirellulaceae</taxon>
        <taxon>Novipirellula</taxon>
    </lineage>
</organism>
<name>A0A5C6CI70_9BACT</name>
<dbReference type="InterPro" id="IPR013320">
    <property type="entry name" value="ConA-like_dom_sf"/>
</dbReference>
<feature type="signal peptide" evidence="1">
    <location>
        <begin position="1"/>
        <end position="28"/>
    </location>
</feature>